<reference evidence="1" key="1">
    <citation type="journal article" date="2023" name="bioRxiv">
        <title>Improved chromosome-level genome assembly for marigold (Tagetes erecta).</title>
        <authorList>
            <person name="Jiang F."/>
            <person name="Yuan L."/>
            <person name="Wang S."/>
            <person name="Wang H."/>
            <person name="Xu D."/>
            <person name="Wang A."/>
            <person name="Fan W."/>
        </authorList>
    </citation>
    <scope>NUCLEOTIDE SEQUENCE</scope>
    <source>
        <strain evidence="1">WSJ</strain>
        <tissue evidence="1">Leaf</tissue>
    </source>
</reference>
<comment type="caution">
    <text evidence="1">The sequence shown here is derived from an EMBL/GenBank/DDBJ whole genome shotgun (WGS) entry which is preliminary data.</text>
</comment>
<dbReference type="Proteomes" id="UP001229421">
    <property type="component" value="Unassembled WGS sequence"/>
</dbReference>
<accession>A0AAD8LJJ4</accession>
<gene>
    <name evidence="1" type="ORF">QVD17_04434</name>
</gene>
<protein>
    <submittedName>
        <fullName evidence="1">Uncharacterized protein</fullName>
    </submittedName>
</protein>
<keyword evidence="2" id="KW-1185">Reference proteome</keyword>
<evidence type="ECO:0000313" key="1">
    <source>
        <dbReference type="EMBL" id="KAK1438625.1"/>
    </source>
</evidence>
<organism evidence="1 2">
    <name type="scientific">Tagetes erecta</name>
    <name type="common">African marigold</name>
    <dbReference type="NCBI Taxonomy" id="13708"/>
    <lineage>
        <taxon>Eukaryota</taxon>
        <taxon>Viridiplantae</taxon>
        <taxon>Streptophyta</taxon>
        <taxon>Embryophyta</taxon>
        <taxon>Tracheophyta</taxon>
        <taxon>Spermatophyta</taxon>
        <taxon>Magnoliopsida</taxon>
        <taxon>eudicotyledons</taxon>
        <taxon>Gunneridae</taxon>
        <taxon>Pentapetalae</taxon>
        <taxon>asterids</taxon>
        <taxon>campanulids</taxon>
        <taxon>Asterales</taxon>
        <taxon>Asteraceae</taxon>
        <taxon>Asteroideae</taxon>
        <taxon>Heliantheae alliance</taxon>
        <taxon>Tageteae</taxon>
        <taxon>Tagetes</taxon>
    </lineage>
</organism>
<name>A0AAD8LJJ4_TARER</name>
<proteinExistence type="predicted"/>
<evidence type="ECO:0000313" key="2">
    <source>
        <dbReference type="Proteomes" id="UP001229421"/>
    </source>
</evidence>
<sequence length="74" mass="8363">MKKRVRGNGPTWAGSDLYFTSEVLNASKGCHCQYHPQFPSKSPFVVAAAITVQFPTRFYLLFLVDQSNKHISRS</sequence>
<dbReference type="AlphaFoldDB" id="A0AAD8LJJ4"/>
<dbReference type="EMBL" id="JAUHHV010000001">
    <property type="protein sequence ID" value="KAK1438625.1"/>
    <property type="molecule type" value="Genomic_DNA"/>
</dbReference>